<dbReference type="PANTHER" id="PTHR46696:SF4">
    <property type="entry name" value="BIOTIN BIOSYNTHESIS CYTOCHROME P450"/>
    <property type="match status" value="1"/>
</dbReference>
<dbReference type="SUPFAM" id="SSF48264">
    <property type="entry name" value="Cytochrome P450"/>
    <property type="match status" value="1"/>
</dbReference>
<dbReference type="EMBL" id="SMKE01000460">
    <property type="protein sequence ID" value="TDB92601.1"/>
    <property type="molecule type" value="Genomic_DNA"/>
</dbReference>
<protein>
    <submittedName>
        <fullName evidence="3">Cytochrome P450</fullName>
    </submittedName>
</protein>
<dbReference type="Pfam" id="PF00067">
    <property type="entry name" value="p450"/>
    <property type="match status" value="1"/>
</dbReference>
<organism evidence="3 4">
    <name type="scientific">Micromonospora fluostatini</name>
    <dbReference type="NCBI Taxonomy" id="1629071"/>
    <lineage>
        <taxon>Bacteria</taxon>
        <taxon>Bacillati</taxon>
        <taxon>Actinomycetota</taxon>
        <taxon>Actinomycetes</taxon>
        <taxon>Micromonosporales</taxon>
        <taxon>Micromonosporaceae</taxon>
        <taxon>Micromonospora</taxon>
    </lineage>
</organism>
<dbReference type="PANTHER" id="PTHR46696">
    <property type="entry name" value="P450, PUTATIVE (EUROFUNG)-RELATED"/>
    <property type="match status" value="1"/>
</dbReference>
<dbReference type="InterPro" id="IPR001128">
    <property type="entry name" value="Cyt_P450"/>
</dbReference>
<reference evidence="3 4" key="1">
    <citation type="submission" date="2019-02" db="EMBL/GenBank/DDBJ databases">
        <title>Draft genome sequences of novel Actinobacteria.</title>
        <authorList>
            <person name="Sahin N."/>
            <person name="Ay H."/>
            <person name="Saygin H."/>
        </authorList>
    </citation>
    <scope>NUCLEOTIDE SEQUENCE [LARGE SCALE GENOMIC DNA]</scope>
    <source>
        <strain evidence="3 4">JCM 30529</strain>
    </source>
</reference>
<gene>
    <name evidence="3" type="ORF">E1091_12780</name>
</gene>
<evidence type="ECO:0000313" key="4">
    <source>
        <dbReference type="Proteomes" id="UP000295626"/>
    </source>
</evidence>
<comment type="caution">
    <text evidence="3">The sequence shown here is derived from an EMBL/GenBank/DDBJ whole genome shotgun (WGS) entry which is preliminary data.</text>
</comment>
<accession>A0ABY2DG23</accession>
<sequence length="408" mass="45209">MIVTVPGRPVPSPAAAPAEDPRPELLVDADLHAHGDPHGIWRWLRRHAPVHRHPAGELPAFWSLSRYADVRAVYRDPETFSSRHGVLLRPVALGEDPGGGMTLALTDPPRHRQLRAVVADWFTTRAVRSLEGTVRTCVRDVLARAYEQGRCDFVHDVAGRLSMHVIGTIMGVPERDHENLFRWTNEAFEAGVSLAAHHELMRYFIDLMERRIAEPTDDLVSMMAGGTLGDDLLTEEEILLNCENIIGATENGRLAVAGGMQAFLTHPDQWERLRADRDLLPGAIEEILRWTSSATHSMRTATRDCEVAGQRIAAGDRVVLWVPSANRDETVFADPYRFDVGRSPNRHLALGIGEHVCIGGTLARTQLRILLTELLDTAGRIEPAGPVHRVRSIAVAGPEHLPLHITPR</sequence>
<dbReference type="InterPro" id="IPR036396">
    <property type="entry name" value="Cyt_P450_sf"/>
</dbReference>
<evidence type="ECO:0000256" key="1">
    <source>
        <dbReference type="ARBA" id="ARBA00010617"/>
    </source>
</evidence>
<dbReference type="PRINTS" id="PR00359">
    <property type="entry name" value="BP450"/>
</dbReference>
<dbReference type="Proteomes" id="UP000295626">
    <property type="component" value="Unassembled WGS sequence"/>
</dbReference>
<dbReference type="Gene3D" id="1.10.630.10">
    <property type="entry name" value="Cytochrome P450"/>
    <property type="match status" value="1"/>
</dbReference>
<evidence type="ECO:0000313" key="3">
    <source>
        <dbReference type="EMBL" id="TDB92601.1"/>
    </source>
</evidence>
<keyword evidence="4" id="KW-1185">Reference proteome</keyword>
<proteinExistence type="inferred from homology"/>
<evidence type="ECO:0000256" key="2">
    <source>
        <dbReference type="SAM" id="MobiDB-lite"/>
    </source>
</evidence>
<feature type="region of interest" description="Disordered" evidence="2">
    <location>
        <begin position="1"/>
        <end position="21"/>
    </location>
</feature>
<dbReference type="CDD" id="cd11033">
    <property type="entry name" value="CYP142-like"/>
    <property type="match status" value="1"/>
</dbReference>
<dbReference type="InterPro" id="IPR002397">
    <property type="entry name" value="Cyt_P450_B"/>
</dbReference>
<comment type="similarity">
    <text evidence="1">Belongs to the cytochrome P450 family.</text>
</comment>
<name>A0ABY2DG23_9ACTN</name>